<dbReference type="AlphaFoldDB" id="A0A2S6FW81"/>
<protein>
    <submittedName>
        <fullName evidence="1">Uncharacterized protein</fullName>
    </submittedName>
</protein>
<sequence length="54" mass="6172">MKRLNTDGKGVVRIGRYTRNAVKSFENNIVQEVDYLDKVNKNLNFEGKSGNNVK</sequence>
<evidence type="ECO:0000313" key="1">
    <source>
        <dbReference type="EMBL" id="PPK47794.1"/>
    </source>
</evidence>
<name>A0A2S6FW81_9CLOT</name>
<dbReference type="RefSeq" id="WP_169994096.1">
    <property type="nucleotide sequence ID" value="NZ_PTIS01000013.1"/>
</dbReference>
<reference evidence="1 2" key="1">
    <citation type="submission" date="2018-02" db="EMBL/GenBank/DDBJ databases">
        <title>Genomic Encyclopedia of Archaeal and Bacterial Type Strains, Phase II (KMG-II): from individual species to whole genera.</title>
        <authorList>
            <person name="Goeker M."/>
        </authorList>
    </citation>
    <scope>NUCLEOTIDE SEQUENCE [LARGE SCALE GENOMIC DNA]</scope>
    <source>
        <strain evidence="1 2">DSM 15099</strain>
    </source>
</reference>
<gene>
    <name evidence="1" type="ORF">BD821_11314</name>
</gene>
<proteinExistence type="predicted"/>
<dbReference type="Proteomes" id="UP000239863">
    <property type="component" value="Unassembled WGS sequence"/>
</dbReference>
<accession>A0A2S6FW81</accession>
<comment type="caution">
    <text evidence="1">The sequence shown here is derived from an EMBL/GenBank/DDBJ whole genome shotgun (WGS) entry which is preliminary data.</text>
</comment>
<dbReference type="STRING" id="37659.GCA_000703125_01921"/>
<dbReference type="EMBL" id="PTIS01000013">
    <property type="protein sequence ID" value="PPK47794.1"/>
    <property type="molecule type" value="Genomic_DNA"/>
</dbReference>
<evidence type="ECO:0000313" key="2">
    <source>
        <dbReference type="Proteomes" id="UP000239863"/>
    </source>
</evidence>
<organism evidence="1 2">
    <name type="scientific">Clostridium algidicarnis DSM 15099</name>
    <dbReference type="NCBI Taxonomy" id="1121295"/>
    <lineage>
        <taxon>Bacteria</taxon>
        <taxon>Bacillati</taxon>
        <taxon>Bacillota</taxon>
        <taxon>Clostridia</taxon>
        <taxon>Eubacteriales</taxon>
        <taxon>Clostridiaceae</taxon>
        <taxon>Clostridium</taxon>
    </lineage>
</organism>